<protein>
    <recommendedName>
        <fullName evidence="3">AraC family transcriptional regulator</fullName>
    </recommendedName>
</protein>
<evidence type="ECO:0000313" key="2">
    <source>
        <dbReference type="Proteomes" id="UP001500728"/>
    </source>
</evidence>
<name>A0ABP6QTC3_9ACTN</name>
<comment type="caution">
    <text evidence="1">The sequence shown here is derived from an EMBL/GenBank/DDBJ whole genome shotgun (WGS) entry which is preliminary data.</text>
</comment>
<sequence>MGKQQQRRLRTLVVDGAVRRWTVRQRVLPAYGDCRLSLSFFTEGHRAGAGRRLTLVFAPGPLRIVSNTTYFEAGTVVRLPDREYLNLHEPGTARRLLHAAAPALDRHPAVRDVEVDGWPYFDRVVDGRPAAGAQLSPASASR</sequence>
<dbReference type="Proteomes" id="UP001500728">
    <property type="component" value="Unassembled WGS sequence"/>
</dbReference>
<reference evidence="2" key="1">
    <citation type="journal article" date="2019" name="Int. J. Syst. Evol. Microbiol.">
        <title>The Global Catalogue of Microorganisms (GCM) 10K type strain sequencing project: providing services to taxonomists for standard genome sequencing and annotation.</title>
        <authorList>
            <consortium name="The Broad Institute Genomics Platform"/>
            <consortium name="The Broad Institute Genome Sequencing Center for Infectious Disease"/>
            <person name="Wu L."/>
            <person name="Ma J."/>
        </authorList>
    </citation>
    <scope>NUCLEOTIDE SEQUENCE [LARGE SCALE GENOMIC DNA]</scope>
    <source>
        <strain evidence="2">JCM 9381</strain>
    </source>
</reference>
<evidence type="ECO:0008006" key="3">
    <source>
        <dbReference type="Google" id="ProtNLM"/>
    </source>
</evidence>
<accession>A0ABP6QTC3</accession>
<keyword evidence="2" id="KW-1185">Reference proteome</keyword>
<evidence type="ECO:0000313" key="1">
    <source>
        <dbReference type="EMBL" id="GAA3256267.1"/>
    </source>
</evidence>
<dbReference type="RefSeq" id="WP_346151772.1">
    <property type="nucleotide sequence ID" value="NZ_BAAAUW010000006.1"/>
</dbReference>
<dbReference type="EMBL" id="BAAAUW010000006">
    <property type="protein sequence ID" value="GAA3256267.1"/>
    <property type="molecule type" value="Genomic_DNA"/>
</dbReference>
<organism evidence="1 2">
    <name type="scientific">Streptomyces labedae</name>
    <dbReference type="NCBI Taxonomy" id="285569"/>
    <lineage>
        <taxon>Bacteria</taxon>
        <taxon>Bacillati</taxon>
        <taxon>Actinomycetota</taxon>
        <taxon>Actinomycetes</taxon>
        <taxon>Kitasatosporales</taxon>
        <taxon>Streptomycetaceae</taxon>
        <taxon>Streptomyces</taxon>
    </lineage>
</organism>
<gene>
    <name evidence="1" type="ORF">GCM10010469_19190</name>
</gene>
<proteinExistence type="predicted"/>